<dbReference type="EMBL" id="JBHSBD010000060">
    <property type="protein sequence ID" value="MFC3969277.1"/>
    <property type="molecule type" value="Genomic_DNA"/>
</dbReference>
<dbReference type="Pfam" id="PF13946">
    <property type="entry name" value="DUF4214"/>
    <property type="match status" value="1"/>
</dbReference>
<dbReference type="InterPro" id="IPR025282">
    <property type="entry name" value="DUF4214"/>
</dbReference>
<reference evidence="3" key="1">
    <citation type="journal article" date="2019" name="Int. J. Syst. Evol. Microbiol.">
        <title>The Global Catalogue of Microorganisms (GCM) 10K type strain sequencing project: providing services to taxonomists for standard genome sequencing and annotation.</title>
        <authorList>
            <consortium name="The Broad Institute Genomics Platform"/>
            <consortium name="The Broad Institute Genome Sequencing Center for Infectious Disease"/>
            <person name="Wu L."/>
            <person name="Ma J."/>
        </authorList>
    </citation>
    <scope>NUCLEOTIDE SEQUENCE [LARGE SCALE GENOMIC DNA]</scope>
    <source>
        <strain evidence="3">TBRC 5781</strain>
    </source>
</reference>
<dbReference type="InterPro" id="IPR038255">
    <property type="entry name" value="PBS_linker_sf"/>
</dbReference>
<dbReference type="Gene3D" id="1.10.3130.20">
    <property type="entry name" value="Phycobilisome linker domain"/>
    <property type="match status" value="1"/>
</dbReference>
<sequence>MATAADIQKVYIAYFNRPADSGGLSFWTSAISSGKMTLEQLTSSFATTDEYRSLYSGSSASDVVKKVYNNLFGRDPESGGLQFWSTELQSGHISIGNVAYTALSSALGSDKTTIDNKADAAATFTSSLAGKGGDSAYAGTVLANARTWLSTITDKVASKIAAESSLSGIFSPVKDTTPAKTFEFSIGWNKSVPTGPNFDFDTAKALNFRFGEDKIILKSVNAVPVKVVGSTYVYYEDFFNFGGTPPAGSELRFAVFGALGFAHSGQRVSNLDPLKVGESVLFSFKAQGQLKTYLFIDDMTSGDPGGSSGPGSASWNIDADRLIEVTGITGLKLNADGVTLAGSFFV</sequence>
<proteinExistence type="predicted"/>
<protein>
    <submittedName>
        <fullName evidence="2">DUF4214 domain-containing protein</fullName>
    </submittedName>
</protein>
<accession>A0ABV8ECT4</accession>
<evidence type="ECO:0000313" key="3">
    <source>
        <dbReference type="Proteomes" id="UP001595697"/>
    </source>
</evidence>
<evidence type="ECO:0000313" key="2">
    <source>
        <dbReference type="EMBL" id="MFC3969277.1"/>
    </source>
</evidence>
<comment type="caution">
    <text evidence="2">The sequence shown here is derived from an EMBL/GenBank/DDBJ whole genome shotgun (WGS) entry which is preliminary data.</text>
</comment>
<feature type="domain" description="DUF4214" evidence="1">
    <location>
        <begin position="43"/>
        <end position="102"/>
    </location>
</feature>
<name>A0ABV8ECT4_9HYPH</name>
<organism evidence="2 3">
    <name type="scientific">Rhizobium lemnae</name>
    <dbReference type="NCBI Taxonomy" id="1214924"/>
    <lineage>
        <taxon>Bacteria</taxon>
        <taxon>Pseudomonadati</taxon>
        <taxon>Pseudomonadota</taxon>
        <taxon>Alphaproteobacteria</taxon>
        <taxon>Hyphomicrobiales</taxon>
        <taxon>Rhizobiaceae</taxon>
        <taxon>Rhizobium/Agrobacterium group</taxon>
        <taxon>Rhizobium</taxon>
    </lineage>
</organism>
<gene>
    <name evidence="2" type="ORF">ACFOVS_14265</name>
</gene>
<dbReference type="RefSeq" id="WP_247261182.1">
    <property type="nucleotide sequence ID" value="NZ_JALJQZ010000017.1"/>
</dbReference>
<dbReference type="Proteomes" id="UP001595697">
    <property type="component" value="Unassembled WGS sequence"/>
</dbReference>
<evidence type="ECO:0000259" key="1">
    <source>
        <dbReference type="Pfam" id="PF13946"/>
    </source>
</evidence>
<keyword evidence="3" id="KW-1185">Reference proteome</keyword>